<feature type="active site" description="Nucleophile" evidence="4">
    <location>
        <position position="13"/>
    </location>
</feature>
<dbReference type="InterPro" id="IPR050438">
    <property type="entry name" value="LMW_PTPase"/>
</dbReference>
<sequence>MNILFVCTGNTCRSPMAAAFLRHLAAQEGVSWTVDSAGLYALDGQPMTRHAVDALIRRHVVAPTHAAKRLTRELLLQADVVLVMTHGHLQALRDMFPEVAHKVYTLTAFAHRQAEEQAGDVMDPFGGDEHAYEACADSLFALVEKAFLRLREEASRDGGSNQAN</sequence>
<dbReference type="GO" id="GO:0004725">
    <property type="term" value="F:protein tyrosine phosphatase activity"/>
    <property type="evidence" value="ECO:0007669"/>
    <property type="project" value="InterPro"/>
</dbReference>
<evidence type="ECO:0000313" key="7">
    <source>
        <dbReference type="Proteomes" id="UP000182589"/>
    </source>
</evidence>
<evidence type="ECO:0000256" key="1">
    <source>
        <dbReference type="ARBA" id="ARBA00011063"/>
    </source>
</evidence>
<feature type="domain" description="Phosphotyrosine protein phosphatase I" evidence="5">
    <location>
        <begin position="1"/>
        <end position="149"/>
    </location>
</feature>
<dbReference type="EMBL" id="FNOJ01000019">
    <property type="protein sequence ID" value="SDW89574.1"/>
    <property type="molecule type" value="Genomic_DNA"/>
</dbReference>
<comment type="similarity">
    <text evidence="1">Belongs to the low molecular weight phosphotyrosine protein phosphatase family.</text>
</comment>
<keyword evidence="3" id="KW-0904">Protein phosphatase</keyword>
<dbReference type="InterPro" id="IPR036196">
    <property type="entry name" value="Ptyr_pPase_sf"/>
</dbReference>
<dbReference type="InterPro" id="IPR023485">
    <property type="entry name" value="Ptyr_pPase"/>
</dbReference>
<name>A0A1H2XAU9_9BACL</name>
<feature type="active site" description="Nucleophile" evidence="4">
    <location>
        <position position="7"/>
    </location>
</feature>
<dbReference type="SMART" id="SM00226">
    <property type="entry name" value="LMWPc"/>
    <property type="match status" value="1"/>
</dbReference>
<evidence type="ECO:0000313" key="6">
    <source>
        <dbReference type="EMBL" id="SDW89574.1"/>
    </source>
</evidence>
<dbReference type="InterPro" id="IPR017867">
    <property type="entry name" value="Tyr_phospatase_low_mol_wt"/>
</dbReference>
<reference evidence="7" key="1">
    <citation type="submission" date="2016-10" db="EMBL/GenBank/DDBJ databases">
        <authorList>
            <person name="Varghese N."/>
        </authorList>
    </citation>
    <scope>NUCLEOTIDE SEQUENCE [LARGE SCALE GENOMIC DNA]</scope>
    <source>
        <strain evidence="7">DSM 12489</strain>
    </source>
</reference>
<dbReference type="PANTHER" id="PTHR11717">
    <property type="entry name" value="LOW MOLECULAR WEIGHT PROTEIN TYROSINE PHOSPHATASE"/>
    <property type="match status" value="1"/>
</dbReference>
<dbReference type="Proteomes" id="UP000182589">
    <property type="component" value="Unassembled WGS sequence"/>
</dbReference>
<protein>
    <submittedName>
        <fullName evidence="6">Protein-tyrosine phosphatase</fullName>
    </submittedName>
</protein>
<feature type="active site" description="Proton donor" evidence="4">
    <location>
        <position position="123"/>
    </location>
</feature>
<dbReference type="RefSeq" id="WP_074693633.1">
    <property type="nucleotide sequence ID" value="NZ_FNOJ01000019.1"/>
</dbReference>
<accession>A0A1H2XAU9</accession>
<proteinExistence type="inferred from homology"/>
<dbReference type="SUPFAM" id="SSF52788">
    <property type="entry name" value="Phosphotyrosine protein phosphatases I"/>
    <property type="match status" value="1"/>
</dbReference>
<evidence type="ECO:0000256" key="2">
    <source>
        <dbReference type="ARBA" id="ARBA00022801"/>
    </source>
</evidence>
<evidence type="ECO:0000259" key="5">
    <source>
        <dbReference type="SMART" id="SM00226"/>
    </source>
</evidence>
<dbReference type="PRINTS" id="PR00719">
    <property type="entry name" value="LMWPTPASE"/>
</dbReference>
<dbReference type="CDD" id="cd16344">
    <property type="entry name" value="LMWPAP"/>
    <property type="match status" value="1"/>
</dbReference>
<dbReference type="Gene3D" id="3.40.50.2300">
    <property type="match status" value="1"/>
</dbReference>
<keyword evidence="7" id="KW-1185">Reference proteome</keyword>
<dbReference type="AlphaFoldDB" id="A0A1H2XAU9"/>
<dbReference type="STRING" id="89784.SAMN04489725_11924"/>
<dbReference type="Pfam" id="PF01451">
    <property type="entry name" value="LMWPc"/>
    <property type="match status" value="1"/>
</dbReference>
<evidence type="ECO:0000256" key="4">
    <source>
        <dbReference type="PIRSR" id="PIRSR617867-1"/>
    </source>
</evidence>
<gene>
    <name evidence="6" type="ORF">SAMN04489725_11924</name>
</gene>
<organism evidence="6 7">
    <name type="scientific">Alicyclobacillus hesperidum</name>
    <dbReference type="NCBI Taxonomy" id="89784"/>
    <lineage>
        <taxon>Bacteria</taxon>
        <taxon>Bacillati</taxon>
        <taxon>Bacillota</taxon>
        <taxon>Bacilli</taxon>
        <taxon>Bacillales</taxon>
        <taxon>Alicyclobacillaceae</taxon>
        <taxon>Alicyclobacillus</taxon>
    </lineage>
</organism>
<evidence type="ECO:0000256" key="3">
    <source>
        <dbReference type="ARBA" id="ARBA00022912"/>
    </source>
</evidence>
<keyword evidence="2" id="KW-0378">Hydrolase</keyword>
<dbReference type="PANTHER" id="PTHR11717:SF31">
    <property type="entry name" value="LOW MOLECULAR WEIGHT PROTEIN-TYROSINE-PHOSPHATASE ETP-RELATED"/>
    <property type="match status" value="1"/>
</dbReference>